<dbReference type="AlphaFoldDB" id="A0A6B1DAE2"/>
<dbReference type="EMBL" id="VXMH01000079">
    <property type="protein sequence ID" value="MYC96403.1"/>
    <property type="molecule type" value="Genomic_DNA"/>
</dbReference>
<name>A0A6B1DAE2_9CHLR</name>
<organism evidence="1">
    <name type="scientific">Caldilineaceae bacterium SB0661_bin_32</name>
    <dbReference type="NCBI Taxonomy" id="2605255"/>
    <lineage>
        <taxon>Bacteria</taxon>
        <taxon>Bacillati</taxon>
        <taxon>Chloroflexota</taxon>
        <taxon>Caldilineae</taxon>
        <taxon>Caldilineales</taxon>
        <taxon>Caldilineaceae</taxon>
    </lineage>
</organism>
<accession>A0A6B1DAE2</accession>
<evidence type="ECO:0000313" key="1">
    <source>
        <dbReference type="EMBL" id="MYC96403.1"/>
    </source>
</evidence>
<proteinExistence type="predicted"/>
<sequence length="137" mass="15304">MANSAMFEGLVFDERRNAAQVKHVGERACYVVDEDGFLRHIDAAKVDQQVLEFLKGQVDQHRDLAVTGVMDLMGKDDIFTKAAVESSIDNIDQAVGQAIPEQSRQWLGMMGFRVIIDDQGEVVDIEMPAGEIEEDDY</sequence>
<protein>
    <submittedName>
        <fullName evidence="1">Uncharacterized protein</fullName>
    </submittedName>
</protein>
<reference evidence="1" key="1">
    <citation type="submission" date="2019-09" db="EMBL/GenBank/DDBJ databases">
        <title>Characterisation of the sponge microbiome using genome-centric metagenomics.</title>
        <authorList>
            <person name="Engelberts J.P."/>
            <person name="Robbins S.J."/>
            <person name="De Goeij J.M."/>
            <person name="Aranda M."/>
            <person name="Bell S.C."/>
            <person name="Webster N.S."/>
        </authorList>
    </citation>
    <scope>NUCLEOTIDE SEQUENCE</scope>
    <source>
        <strain evidence="1">SB0661_bin_32</strain>
    </source>
</reference>
<gene>
    <name evidence="1" type="ORF">F4X14_15675</name>
</gene>
<comment type="caution">
    <text evidence="1">The sequence shown here is derived from an EMBL/GenBank/DDBJ whole genome shotgun (WGS) entry which is preliminary data.</text>
</comment>